<sequence>HQVVWVSCEGENVADKEHIGPVRYIPQKGFPSQYFPYTNQEGYLSPLVAVHFEKPKRGVLINIECKAWARNIVHDRVDRRGSVHFELMID</sequence>
<dbReference type="Pfam" id="PF00287">
    <property type="entry name" value="Na_K-ATPase"/>
    <property type="match status" value="1"/>
</dbReference>
<keyword evidence="6" id="KW-0472">Membrane</keyword>
<keyword evidence="4" id="KW-0735">Signal-anchor</keyword>
<organism evidence="7">
    <name type="scientific">Dendroctonus ponderosae</name>
    <name type="common">Mountain pine beetle</name>
    <dbReference type="NCBI Taxonomy" id="77166"/>
    <lineage>
        <taxon>Eukaryota</taxon>
        <taxon>Metazoa</taxon>
        <taxon>Ecdysozoa</taxon>
        <taxon>Arthropoda</taxon>
        <taxon>Hexapoda</taxon>
        <taxon>Insecta</taxon>
        <taxon>Pterygota</taxon>
        <taxon>Neoptera</taxon>
        <taxon>Endopterygota</taxon>
        <taxon>Coleoptera</taxon>
        <taxon>Polyphaga</taxon>
        <taxon>Cucujiformia</taxon>
        <taxon>Curculionidae</taxon>
        <taxon>Scolytinae</taxon>
        <taxon>Dendroctonus</taxon>
    </lineage>
</organism>
<dbReference type="OMA" id="WAKNIRH"/>
<dbReference type="HOGENOM" id="CLU_2612956_0_0_1"/>
<gene>
    <name evidence="7" type="ORF">YQE_06317</name>
</gene>
<name>N6TA86_DENPD</name>
<proteinExistence type="inferred from homology"/>
<accession>N6TA86</accession>
<keyword evidence="3" id="KW-0812">Transmembrane</keyword>
<evidence type="ECO:0000256" key="1">
    <source>
        <dbReference type="ARBA" id="ARBA00004606"/>
    </source>
</evidence>
<protein>
    <submittedName>
        <fullName evidence="7">Uncharacterized protein</fullName>
    </submittedName>
</protein>
<keyword evidence="5" id="KW-1133">Transmembrane helix</keyword>
<feature type="non-terminal residue" evidence="7">
    <location>
        <position position="1"/>
    </location>
</feature>
<evidence type="ECO:0000313" key="7">
    <source>
        <dbReference type="EMBL" id="ENN77179.1"/>
    </source>
</evidence>
<dbReference type="GO" id="GO:0005890">
    <property type="term" value="C:sodium:potassium-exchanging ATPase complex"/>
    <property type="evidence" value="ECO:0007669"/>
    <property type="project" value="InterPro"/>
</dbReference>
<reference evidence="7" key="1">
    <citation type="journal article" date="2013" name="Genome Biol.">
        <title>Draft genome of the mountain pine beetle, Dendroctonus ponderosae Hopkins, a major forest pest.</title>
        <authorList>
            <person name="Keeling C.I."/>
            <person name="Yuen M.M."/>
            <person name="Liao N.Y."/>
            <person name="Docking T.R."/>
            <person name="Chan S.K."/>
            <person name="Taylor G.A."/>
            <person name="Palmquist D.L."/>
            <person name="Jackman S.D."/>
            <person name="Nguyen A."/>
            <person name="Li M."/>
            <person name="Henderson H."/>
            <person name="Janes J.K."/>
            <person name="Zhao Y."/>
            <person name="Pandoh P."/>
            <person name="Moore R."/>
            <person name="Sperling F.A."/>
            <person name="Huber D.P."/>
            <person name="Birol I."/>
            <person name="Jones S.J."/>
            <person name="Bohlmann J."/>
        </authorList>
    </citation>
    <scope>NUCLEOTIDE SEQUENCE</scope>
</reference>
<evidence type="ECO:0000256" key="2">
    <source>
        <dbReference type="ARBA" id="ARBA00005876"/>
    </source>
</evidence>
<dbReference type="InterPro" id="IPR000402">
    <property type="entry name" value="Na/K_ATPase_sub_beta"/>
</dbReference>
<dbReference type="GO" id="GO:0030007">
    <property type="term" value="P:intracellular potassium ion homeostasis"/>
    <property type="evidence" value="ECO:0007669"/>
    <property type="project" value="TreeGrafter"/>
</dbReference>
<dbReference type="PANTHER" id="PTHR11523:SF28">
    <property type="entry name" value="NA_K-ATPASE BETA SUBUNIT ISOFORM 4-RELATED"/>
    <property type="match status" value="1"/>
</dbReference>
<dbReference type="OrthoDB" id="5912413at2759"/>
<dbReference type="InterPro" id="IPR038702">
    <property type="entry name" value="Na/K_ATPase_sub_beta_sf"/>
</dbReference>
<evidence type="ECO:0000256" key="4">
    <source>
        <dbReference type="ARBA" id="ARBA00022968"/>
    </source>
</evidence>
<evidence type="ECO:0000256" key="5">
    <source>
        <dbReference type="ARBA" id="ARBA00022989"/>
    </source>
</evidence>
<dbReference type="PANTHER" id="PTHR11523">
    <property type="entry name" value="SODIUM/POTASSIUM-DEPENDENT ATPASE BETA SUBUNIT"/>
    <property type="match status" value="1"/>
</dbReference>
<dbReference type="GO" id="GO:1990573">
    <property type="term" value="P:potassium ion import across plasma membrane"/>
    <property type="evidence" value="ECO:0007669"/>
    <property type="project" value="TreeGrafter"/>
</dbReference>
<comment type="similarity">
    <text evidence="2">Belongs to the X(+)/potassium ATPases subunit beta family.</text>
</comment>
<dbReference type="GO" id="GO:0036376">
    <property type="term" value="P:sodium ion export across plasma membrane"/>
    <property type="evidence" value="ECO:0007669"/>
    <property type="project" value="TreeGrafter"/>
</dbReference>
<evidence type="ECO:0000256" key="3">
    <source>
        <dbReference type="ARBA" id="ARBA00022692"/>
    </source>
</evidence>
<comment type="subcellular location">
    <subcellularLocation>
        <location evidence="1">Membrane</location>
        <topology evidence="1">Single-pass type II membrane protein</topology>
    </subcellularLocation>
</comment>
<dbReference type="EMBL" id="KB740949">
    <property type="protein sequence ID" value="ENN77179.1"/>
    <property type="molecule type" value="Genomic_DNA"/>
</dbReference>
<dbReference type="GO" id="GO:0006883">
    <property type="term" value="P:intracellular sodium ion homeostasis"/>
    <property type="evidence" value="ECO:0007669"/>
    <property type="project" value="TreeGrafter"/>
</dbReference>
<dbReference type="AlphaFoldDB" id="N6TA86"/>
<dbReference type="Gene3D" id="2.60.40.1660">
    <property type="entry name" value="Na, k-atpase alpha subunit"/>
    <property type="match status" value="1"/>
</dbReference>
<dbReference type="GO" id="GO:0001671">
    <property type="term" value="F:ATPase activator activity"/>
    <property type="evidence" value="ECO:0007669"/>
    <property type="project" value="TreeGrafter"/>
</dbReference>
<evidence type="ECO:0000256" key="6">
    <source>
        <dbReference type="ARBA" id="ARBA00023136"/>
    </source>
</evidence>